<keyword evidence="9" id="KW-0443">Lipid metabolism</keyword>
<evidence type="ECO:0000256" key="11">
    <source>
        <dbReference type="ARBA" id="ARBA00023166"/>
    </source>
</evidence>
<dbReference type="PANTHER" id="PTHR15451">
    <property type="entry name" value="ERGOSTEROL BIOSYNTHETIC PROTEIN 28-RELATED"/>
    <property type="match status" value="1"/>
</dbReference>
<evidence type="ECO:0000256" key="3">
    <source>
        <dbReference type="ARBA" id="ARBA00022516"/>
    </source>
</evidence>
<keyword evidence="7 13" id="KW-1133">Transmembrane helix</keyword>
<comment type="caution">
    <text evidence="14">The sequence shown here is derived from an EMBL/GenBank/DDBJ whole genome shotgun (WGS) entry which is preliminary data.</text>
</comment>
<dbReference type="AlphaFoldDB" id="A0A8H4IKZ9"/>
<reference evidence="14" key="1">
    <citation type="submission" date="2020-04" db="EMBL/GenBank/DDBJ databases">
        <title>Genome Assembly and Annotation of Botryosphaeria dothidea sdau 11-99, a Latent Pathogen of Apple Fruit Ring Rot in China.</title>
        <authorList>
            <person name="Yu C."/>
            <person name="Diao Y."/>
            <person name="Lu Q."/>
            <person name="Zhao J."/>
            <person name="Cui S."/>
            <person name="Peng C."/>
            <person name="He B."/>
            <person name="Liu H."/>
        </authorList>
    </citation>
    <scope>NUCLEOTIDE SEQUENCE [LARGE SCALE GENOMIC DNA]</scope>
    <source>
        <strain evidence="14">Sdau11-99</strain>
    </source>
</reference>
<organism evidence="14 15">
    <name type="scientific">Botryosphaeria dothidea</name>
    <dbReference type="NCBI Taxonomy" id="55169"/>
    <lineage>
        <taxon>Eukaryota</taxon>
        <taxon>Fungi</taxon>
        <taxon>Dikarya</taxon>
        <taxon>Ascomycota</taxon>
        <taxon>Pezizomycotina</taxon>
        <taxon>Dothideomycetes</taxon>
        <taxon>Dothideomycetes incertae sedis</taxon>
        <taxon>Botryosphaeriales</taxon>
        <taxon>Botryosphaeriaceae</taxon>
        <taxon>Botryosphaeria</taxon>
    </lineage>
</organism>
<keyword evidence="15" id="KW-1185">Reference proteome</keyword>
<evidence type="ECO:0000256" key="1">
    <source>
        <dbReference type="ARBA" id="ARBA00004477"/>
    </source>
</evidence>
<evidence type="ECO:0000256" key="12">
    <source>
        <dbReference type="ARBA" id="ARBA00023221"/>
    </source>
</evidence>
<protein>
    <submittedName>
        <fullName evidence="14">Ergosterol biosynthesis protein</fullName>
    </submittedName>
</protein>
<dbReference type="PANTHER" id="PTHR15451:SF19">
    <property type="entry name" value="ERGOSTEROL BIOSYNTHETIC PROTEIN 28 HOMOLOG"/>
    <property type="match status" value="1"/>
</dbReference>
<dbReference type="Pfam" id="PF03694">
    <property type="entry name" value="Erg28"/>
    <property type="match status" value="1"/>
</dbReference>
<gene>
    <name evidence="14" type="ORF">GTA08_BOTSDO08647</name>
</gene>
<dbReference type="GO" id="GO:0030674">
    <property type="term" value="F:protein-macromolecule adaptor activity"/>
    <property type="evidence" value="ECO:0007669"/>
    <property type="project" value="TreeGrafter"/>
</dbReference>
<evidence type="ECO:0000256" key="9">
    <source>
        <dbReference type="ARBA" id="ARBA00023098"/>
    </source>
</evidence>
<name>A0A8H4IKZ9_9PEZI</name>
<keyword evidence="4 13" id="KW-0812">Transmembrane</keyword>
<dbReference type="EMBL" id="WWBZ02000062">
    <property type="protein sequence ID" value="KAF4303015.1"/>
    <property type="molecule type" value="Genomic_DNA"/>
</dbReference>
<dbReference type="GO" id="GO:0016126">
    <property type="term" value="P:sterol biosynthetic process"/>
    <property type="evidence" value="ECO:0007669"/>
    <property type="project" value="UniProtKB-KW"/>
</dbReference>
<evidence type="ECO:0000313" key="14">
    <source>
        <dbReference type="EMBL" id="KAF4303015.1"/>
    </source>
</evidence>
<evidence type="ECO:0000256" key="4">
    <source>
        <dbReference type="ARBA" id="ARBA00022692"/>
    </source>
</evidence>
<proteinExistence type="inferred from homology"/>
<accession>A0A8H4IKZ9</accession>
<dbReference type="InterPro" id="IPR005352">
    <property type="entry name" value="Erg28"/>
</dbReference>
<keyword evidence="10 13" id="KW-0472">Membrane</keyword>
<evidence type="ECO:0000313" key="15">
    <source>
        <dbReference type="Proteomes" id="UP000572817"/>
    </source>
</evidence>
<keyword evidence="8" id="KW-0756">Sterol biosynthesis</keyword>
<evidence type="ECO:0000256" key="2">
    <source>
        <dbReference type="ARBA" id="ARBA00005377"/>
    </source>
</evidence>
<dbReference type="Proteomes" id="UP000572817">
    <property type="component" value="Unassembled WGS sequence"/>
</dbReference>
<keyword evidence="11" id="KW-1207">Sterol metabolism</keyword>
<evidence type="ECO:0000256" key="13">
    <source>
        <dbReference type="SAM" id="Phobius"/>
    </source>
</evidence>
<evidence type="ECO:0000256" key="5">
    <source>
        <dbReference type="ARBA" id="ARBA00022824"/>
    </source>
</evidence>
<comment type="subcellular location">
    <subcellularLocation>
        <location evidence="1">Endoplasmic reticulum membrane</location>
        <topology evidence="1">Multi-pass membrane protein</topology>
    </subcellularLocation>
</comment>
<sequence length="188" mass="21221">MASLLAYFPQHEGLLPKWLFLVRTTFLSPRVEHSTISPPPISRIPSQHTEIPLANHRPLQIGVTAVGNILQAYRTLHFTSQVYLSPRPDRVKPPPGYTHPSETTPLHSRTFGTWTLLQGIVRLYAAYNPGNAQVYQLAMLTNLVAMWHFGSEWFLFGTTSWNKGLAGPVFVSIGTTVWMALQYGFYVR</sequence>
<evidence type="ECO:0000256" key="6">
    <source>
        <dbReference type="ARBA" id="ARBA00022955"/>
    </source>
</evidence>
<comment type="similarity">
    <text evidence="2">Belongs to the ERG28 family.</text>
</comment>
<evidence type="ECO:0000256" key="7">
    <source>
        <dbReference type="ARBA" id="ARBA00022989"/>
    </source>
</evidence>
<keyword evidence="6" id="KW-0752">Steroid biosynthesis</keyword>
<keyword evidence="12" id="KW-0753">Steroid metabolism</keyword>
<dbReference type="OrthoDB" id="6485510at2759"/>
<dbReference type="GO" id="GO:0005789">
    <property type="term" value="C:endoplasmic reticulum membrane"/>
    <property type="evidence" value="ECO:0007669"/>
    <property type="project" value="UniProtKB-SubCell"/>
</dbReference>
<evidence type="ECO:0000256" key="10">
    <source>
        <dbReference type="ARBA" id="ARBA00023136"/>
    </source>
</evidence>
<evidence type="ECO:0000256" key="8">
    <source>
        <dbReference type="ARBA" id="ARBA00023011"/>
    </source>
</evidence>
<keyword evidence="3" id="KW-0444">Lipid biosynthesis</keyword>
<keyword evidence="5" id="KW-0256">Endoplasmic reticulum</keyword>
<feature type="transmembrane region" description="Helical" evidence="13">
    <location>
        <begin position="169"/>
        <end position="187"/>
    </location>
</feature>